<dbReference type="AlphaFoldDB" id="A0A5C0B8A1"/>
<dbReference type="OrthoDB" id="5180013at2"/>
<dbReference type="EMBL" id="CP043046">
    <property type="protein sequence ID" value="QEI09067.1"/>
    <property type="molecule type" value="Genomic_DNA"/>
</dbReference>
<protein>
    <submittedName>
        <fullName evidence="1">Uncharacterized protein</fullName>
    </submittedName>
</protein>
<proteinExistence type="predicted"/>
<dbReference type="Proteomes" id="UP000325161">
    <property type="component" value="Chromosome"/>
</dbReference>
<evidence type="ECO:0000313" key="1">
    <source>
        <dbReference type="EMBL" id="QEI09067.1"/>
    </source>
</evidence>
<gene>
    <name evidence="1" type="ORF">FXN63_01990</name>
</gene>
<name>A0A5C0B8A1_9BURK</name>
<evidence type="ECO:0000313" key="2">
    <source>
        <dbReference type="Proteomes" id="UP000325161"/>
    </source>
</evidence>
<dbReference type="Gene3D" id="3.40.50.450">
    <property type="match status" value="1"/>
</dbReference>
<dbReference type="KEGG" id="pacr:FXN63_01990"/>
<keyword evidence="2" id="KW-1185">Reference proteome</keyword>
<reference evidence="1 2" key="1">
    <citation type="submission" date="2019-08" db="EMBL/GenBank/DDBJ databases">
        <title>Amphibian skin-associated Pigmentiphaga: genome sequence and occurrence across geography and hosts.</title>
        <authorList>
            <person name="Bletz M.C."/>
            <person name="Bunk B."/>
            <person name="Sproeer C."/>
            <person name="Biwer P."/>
            <person name="Reiter S."/>
            <person name="Rabemananjara F.C.E."/>
            <person name="Schulz S."/>
            <person name="Overmann J."/>
            <person name="Vences M."/>
        </authorList>
    </citation>
    <scope>NUCLEOTIDE SEQUENCE [LARGE SCALE GENOMIC DNA]</scope>
    <source>
        <strain evidence="1 2">Mada1488</strain>
    </source>
</reference>
<sequence>MKIIGYLSNHRGRDVVLAALQELAAYENYRIETVGDFSRVGSIAQAIWGLINISDVLVAYISKESPYLYYEIGLAHGSGKPVVILAEKSVAPPVEVLGQRVFTIDPLVESVENIAFRVQDAIEEAVRKKNLFIGYRNPRDSDYLPSPQGYLSPIGDFRALFSYEGAARGHRFERWFVEAAKSVPGWEVIESERNHRRDDGFDCVIWNSREDYELTVLGNPIAIELKSIRGMTADVLSKFLHRARISGLKAVVLATTGKNDARTLKLLSRLRKEEGINAIALDRDDLIHVSDSEGMVNLFKHKIRELLYGGEY</sequence>
<accession>A0A5C0B8A1</accession>
<organism evidence="1 2">
    <name type="scientific">Pigmentiphaga aceris</name>
    <dbReference type="NCBI Taxonomy" id="1940612"/>
    <lineage>
        <taxon>Bacteria</taxon>
        <taxon>Pseudomonadati</taxon>
        <taxon>Pseudomonadota</taxon>
        <taxon>Betaproteobacteria</taxon>
        <taxon>Burkholderiales</taxon>
        <taxon>Alcaligenaceae</taxon>
        <taxon>Pigmentiphaga</taxon>
    </lineage>
</organism>